<keyword evidence="1" id="KW-0282">Flagellum</keyword>
<protein>
    <submittedName>
        <fullName evidence="1">Flagellar and Swarming motility protein</fullName>
    </submittedName>
</protein>
<dbReference type="EMBL" id="BK032788">
    <property type="protein sequence ID" value="DAF60415.1"/>
    <property type="molecule type" value="Genomic_DNA"/>
</dbReference>
<keyword evidence="1" id="KW-0966">Cell projection</keyword>
<accession>A0A8S5TBQ0</accession>
<reference evidence="1" key="1">
    <citation type="journal article" date="2021" name="Proc. Natl. Acad. Sci. U.S.A.">
        <title>A Catalog of Tens of Thousands of Viruses from Human Metagenomes Reveals Hidden Associations with Chronic Diseases.</title>
        <authorList>
            <person name="Tisza M.J."/>
            <person name="Buck C.B."/>
        </authorList>
    </citation>
    <scope>NUCLEOTIDE SEQUENCE</scope>
    <source>
        <strain evidence="1">CtmHK36</strain>
    </source>
</reference>
<proteinExistence type="predicted"/>
<keyword evidence="1" id="KW-0969">Cilium</keyword>
<sequence length="62" mass="7227">MARFMEFHATFSGSPVEINVEVIKSFFPSKLRDIDIRKITYTNGTSIDVKENYEEVKRLLTN</sequence>
<name>A0A8S5TBQ0_9CAUD</name>
<organism evidence="1">
    <name type="scientific">Siphoviridae sp. ctmHK36</name>
    <dbReference type="NCBI Taxonomy" id="2827931"/>
    <lineage>
        <taxon>Viruses</taxon>
        <taxon>Duplodnaviria</taxon>
        <taxon>Heunggongvirae</taxon>
        <taxon>Uroviricota</taxon>
        <taxon>Caudoviricetes</taxon>
    </lineage>
</organism>
<evidence type="ECO:0000313" key="1">
    <source>
        <dbReference type="EMBL" id="DAF60415.1"/>
    </source>
</evidence>